<organism evidence="2 3">
    <name type="scientific">Eimeria tenella</name>
    <name type="common">Coccidian parasite</name>
    <dbReference type="NCBI Taxonomy" id="5802"/>
    <lineage>
        <taxon>Eukaryota</taxon>
        <taxon>Sar</taxon>
        <taxon>Alveolata</taxon>
        <taxon>Apicomplexa</taxon>
        <taxon>Conoidasida</taxon>
        <taxon>Coccidia</taxon>
        <taxon>Eucoccidiorida</taxon>
        <taxon>Eimeriorina</taxon>
        <taxon>Eimeriidae</taxon>
        <taxon>Eimeria</taxon>
    </lineage>
</organism>
<name>U6KT97_EIMTE</name>
<proteinExistence type="predicted"/>
<dbReference type="EMBL" id="HG675525">
    <property type="protein sequence ID" value="CDJ41186.1"/>
    <property type="molecule type" value="Genomic_DNA"/>
</dbReference>
<feature type="compositionally biased region" description="Polar residues" evidence="1">
    <location>
        <begin position="52"/>
        <end position="64"/>
    </location>
</feature>
<dbReference type="VEuPathDB" id="ToxoDB:ETH2_0528900"/>
<dbReference type="Proteomes" id="UP000030747">
    <property type="component" value="Unassembled WGS sequence"/>
</dbReference>
<dbReference type="AlphaFoldDB" id="U6KT97"/>
<dbReference type="OrthoDB" id="10309260at2759"/>
<sequence>MDISGGEEKKNPKVVVVPPSSRSATHGYSRPPEAQFADPATGAPIHGKMPPKSNSVPIETTSGASKLLDPADIEDIFERQDSRMPDICEDEQKNSNSK</sequence>
<reference evidence="2" key="2">
    <citation type="submission" date="2013-10" db="EMBL/GenBank/DDBJ databases">
        <authorList>
            <person name="Aslett M."/>
        </authorList>
    </citation>
    <scope>NUCLEOTIDE SEQUENCE [LARGE SCALE GENOMIC DNA]</scope>
    <source>
        <strain evidence="2">Houghton</strain>
    </source>
</reference>
<accession>U6KT97</accession>
<protein>
    <submittedName>
        <fullName evidence="2">Uncharacterized protein</fullName>
    </submittedName>
</protein>
<gene>
    <name evidence="2" type="ORF">ETH_00024090</name>
</gene>
<dbReference type="VEuPathDB" id="ToxoDB:ETH_00024090"/>
<evidence type="ECO:0000256" key="1">
    <source>
        <dbReference type="SAM" id="MobiDB-lite"/>
    </source>
</evidence>
<feature type="compositionally biased region" description="Basic and acidic residues" evidence="1">
    <location>
        <begin position="1"/>
        <end position="11"/>
    </location>
</feature>
<evidence type="ECO:0000313" key="2">
    <source>
        <dbReference type="EMBL" id="CDJ41186.1"/>
    </source>
</evidence>
<reference evidence="2" key="1">
    <citation type="submission" date="2013-10" db="EMBL/GenBank/DDBJ databases">
        <title>Genomic analysis of the causative agents of coccidiosis in chickens.</title>
        <authorList>
            <person name="Reid A.J."/>
            <person name="Blake D."/>
            <person name="Billington K."/>
            <person name="Browne H."/>
            <person name="Dunn M."/>
            <person name="Hung S."/>
            <person name="Kawahara F."/>
            <person name="Miranda-Saavedra D."/>
            <person name="Mourier T."/>
            <person name="Nagra H."/>
            <person name="Otto T.D."/>
            <person name="Rawlings N."/>
            <person name="Sanchez A."/>
            <person name="Sanders M."/>
            <person name="Subramaniam C."/>
            <person name="Tay Y."/>
            <person name="Dear P."/>
            <person name="Doerig C."/>
            <person name="Gruber A."/>
            <person name="Parkinson J."/>
            <person name="Shirley M."/>
            <person name="Wan K.L."/>
            <person name="Berriman M."/>
            <person name="Tomley F."/>
            <person name="Pain A."/>
        </authorList>
    </citation>
    <scope>NUCLEOTIDE SEQUENCE [LARGE SCALE GENOMIC DNA]</scope>
    <source>
        <strain evidence="2">Houghton</strain>
    </source>
</reference>
<evidence type="ECO:0000313" key="3">
    <source>
        <dbReference type="Proteomes" id="UP000030747"/>
    </source>
</evidence>
<feature type="compositionally biased region" description="Basic and acidic residues" evidence="1">
    <location>
        <begin position="76"/>
        <end position="98"/>
    </location>
</feature>
<feature type="region of interest" description="Disordered" evidence="1">
    <location>
        <begin position="1"/>
        <end position="98"/>
    </location>
</feature>
<dbReference type="RefSeq" id="XP_013231936.1">
    <property type="nucleotide sequence ID" value="XM_013376482.1"/>
</dbReference>
<keyword evidence="3" id="KW-1185">Reference proteome</keyword>
<dbReference type="GeneID" id="25253930"/>